<dbReference type="EMBL" id="JAGSOG010000201">
    <property type="protein sequence ID" value="MBR7837394.1"/>
    <property type="molecule type" value="Genomic_DNA"/>
</dbReference>
<evidence type="ECO:0000313" key="2">
    <source>
        <dbReference type="Proteomes" id="UP000675781"/>
    </source>
</evidence>
<accession>A0A941EZT7</accession>
<name>A0A941EZT7_9ACTN</name>
<dbReference type="RefSeq" id="WP_212531862.1">
    <property type="nucleotide sequence ID" value="NZ_JAGSOG010000201.1"/>
</dbReference>
<organism evidence="1 2">
    <name type="scientific">Actinospica durhamensis</name>
    <dbReference type="NCBI Taxonomy" id="1508375"/>
    <lineage>
        <taxon>Bacteria</taxon>
        <taxon>Bacillati</taxon>
        <taxon>Actinomycetota</taxon>
        <taxon>Actinomycetes</taxon>
        <taxon>Catenulisporales</taxon>
        <taxon>Actinospicaceae</taxon>
        <taxon>Actinospica</taxon>
    </lineage>
</organism>
<sequence>MGIYVSVRGWLECDERQLAAVQTIIAAYDDGHYSHGWGTPRQHLNWTHYVFFGADMRESALEWFLEQVREIAAVPASDADGDRITGVFFASHESTGMSEWQIRGGQVAIAPGDVRYRYLDA</sequence>
<comment type="caution">
    <text evidence="1">The sequence shown here is derived from an EMBL/GenBank/DDBJ whole genome shotgun (WGS) entry which is preliminary data.</text>
</comment>
<dbReference type="AlphaFoldDB" id="A0A941EZT7"/>
<dbReference type="Proteomes" id="UP000675781">
    <property type="component" value="Unassembled WGS sequence"/>
</dbReference>
<keyword evidence="2" id="KW-1185">Reference proteome</keyword>
<gene>
    <name evidence="1" type="ORF">KDL01_29210</name>
</gene>
<evidence type="ECO:0000313" key="1">
    <source>
        <dbReference type="EMBL" id="MBR7837394.1"/>
    </source>
</evidence>
<proteinExistence type="predicted"/>
<protein>
    <submittedName>
        <fullName evidence="1">Uncharacterized protein</fullName>
    </submittedName>
</protein>
<reference evidence="1" key="1">
    <citation type="submission" date="2021-04" db="EMBL/GenBank/DDBJ databases">
        <title>Genome based classification of Actinospica acidithermotolerans sp. nov., an actinobacterium isolated from an Indonesian hot spring.</title>
        <authorList>
            <person name="Kusuma A.B."/>
            <person name="Putra K.E."/>
            <person name="Nafisah S."/>
            <person name="Loh J."/>
            <person name="Nouioui I."/>
            <person name="Goodfellow M."/>
        </authorList>
    </citation>
    <scope>NUCLEOTIDE SEQUENCE</scope>
    <source>
        <strain evidence="1">CSCA 57</strain>
    </source>
</reference>